<dbReference type="Proteomes" id="UP000339249">
    <property type="component" value="Unassembled WGS sequence"/>
</dbReference>
<organism evidence="1 2">
    <name type="scientific">Raoultella terrigena</name>
    <name type="common">Klebsiella terrigena</name>
    <dbReference type="NCBI Taxonomy" id="577"/>
    <lineage>
        <taxon>Bacteria</taxon>
        <taxon>Pseudomonadati</taxon>
        <taxon>Pseudomonadota</taxon>
        <taxon>Gammaproteobacteria</taxon>
        <taxon>Enterobacterales</taxon>
        <taxon>Enterobacteriaceae</taxon>
        <taxon>Klebsiella/Raoultella group</taxon>
        <taxon>Raoultella</taxon>
    </lineage>
</organism>
<sequence>MHKTAQQLIREAYEAANGLPPASAALLKELASRLDISMAATSQACDERSAAINTLIATCVNSECPEGVDVQEWVKRIYGENKI</sequence>
<evidence type="ECO:0000313" key="2">
    <source>
        <dbReference type="Proteomes" id="UP000339249"/>
    </source>
</evidence>
<dbReference type="AlphaFoldDB" id="A0A4U9CX25"/>
<reference evidence="1 2" key="1">
    <citation type="submission" date="2019-04" db="EMBL/GenBank/DDBJ databases">
        <authorList>
            <consortium name="Pathogen Informatics"/>
        </authorList>
    </citation>
    <scope>NUCLEOTIDE SEQUENCE [LARGE SCALE GENOMIC DNA]</scope>
    <source>
        <strain evidence="1 2">NCTC9185</strain>
    </source>
</reference>
<dbReference type="EMBL" id="CABDVU010000001">
    <property type="protein sequence ID" value="VTN08208.1"/>
    <property type="molecule type" value="Genomic_DNA"/>
</dbReference>
<evidence type="ECO:0000313" key="1">
    <source>
        <dbReference type="EMBL" id="VTN08208.1"/>
    </source>
</evidence>
<protein>
    <submittedName>
        <fullName evidence="1">Uncharacterized protein</fullName>
    </submittedName>
</protein>
<name>A0A4U9CX25_RAOTE</name>
<gene>
    <name evidence="1" type="ORF">NCTC9185_00082</name>
</gene>
<accession>A0A4U9CX25</accession>
<proteinExistence type="predicted"/>